<reference evidence="10" key="1">
    <citation type="journal article" date="2013" name="Proc. Natl. Acad. Sci. U.S.A.">
        <title>Genome structure and metabolic features in the red seaweed Chondrus crispus shed light on evolution of the Archaeplastida.</title>
        <authorList>
            <person name="Collen J."/>
            <person name="Porcel B."/>
            <person name="Carre W."/>
            <person name="Ball S.G."/>
            <person name="Chaparro C."/>
            <person name="Tonon T."/>
            <person name="Barbeyron T."/>
            <person name="Michel G."/>
            <person name="Noel B."/>
            <person name="Valentin K."/>
            <person name="Elias M."/>
            <person name="Artiguenave F."/>
            <person name="Arun A."/>
            <person name="Aury J.M."/>
            <person name="Barbosa-Neto J.F."/>
            <person name="Bothwell J.H."/>
            <person name="Bouget F.Y."/>
            <person name="Brillet L."/>
            <person name="Cabello-Hurtado F."/>
            <person name="Capella-Gutierrez S."/>
            <person name="Charrier B."/>
            <person name="Cladiere L."/>
            <person name="Cock J.M."/>
            <person name="Coelho S.M."/>
            <person name="Colleoni C."/>
            <person name="Czjzek M."/>
            <person name="Da Silva C."/>
            <person name="Delage L."/>
            <person name="Denoeud F."/>
            <person name="Deschamps P."/>
            <person name="Dittami S.M."/>
            <person name="Gabaldon T."/>
            <person name="Gachon C.M."/>
            <person name="Groisillier A."/>
            <person name="Herve C."/>
            <person name="Jabbari K."/>
            <person name="Katinka M."/>
            <person name="Kloareg B."/>
            <person name="Kowalczyk N."/>
            <person name="Labadie K."/>
            <person name="Leblanc C."/>
            <person name="Lopez P.J."/>
            <person name="McLachlan D.H."/>
            <person name="Meslet-Cladiere L."/>
            <person name="Moustafa A."/>
            <person name="Nehr Z."/>
            <person name="Nyvall Collen P."/>
            <person name="Panaud O."/>
            <person name="Partensky F."/>
            <person name="Poulain J."/>
            <person name="Rensing S.A."/>
            <person name="Rousvoal S."/>
            <person name="Samson G."/>
            <person name="Symeonidi A."/>
            <person name="Weissenbach J."/>
            <person name="Zambounis A."/>
            <person name="Wincker P."/>
            <person name="Boyen C."/>
        </authorList>
    </citation>
    <scope>NUCLEOTIDE SEQUENCE [LARGE SCALE GENOMIC DNA]</scope>
    <source>
        <strain evidence="10">cv. Stackhouse</strain>
    </source>
</reference>
<keyword evidence="4 5" id="KW-0560">Oxidoreductase</keyword>
<keyword evidence="5" id="KW-0576">Peroxisome</keyword>
<gene>
    <name evidence="9" type="ORF">CHC_T00000418001</name>
</gene>
<feature type="binding site" evidence="7">
    <location>
        <position position="76"/>
    </location>
    <ligand>
        <name>O2</name>
        <dbReference type="ChEBI" id="CHEBI:15379"/>
    </ligand>
</feature>
<feature type="binding site" evidence="7">
    <location>
        <position position="77"/>
    </location>
    <ligand>
        <name>urate</name>
        <dbReference type="ChEBI" id="CHEBI:17775"/>
    </ligand>
</feature>
<feature type="binding site" evidence="7">
    <location>
        <position position="199"/>
    </location>
    <ligand>
        <name>urate</name>
        <dbReference type="ChEBI" id="CHEBI:17775"/>
    </ligand>
</feature>
<proteinExistence type="inferred from homology"/>
<dbReference type="AlphaFoldDB" id="R7QQV2"/>
<dbReference type="EMBL" id="HG002071">
    <property type="protein sequence ID" value="CDF39770.1"/>
    <property type="molecule type" value="Genomic_DNA"/>
</dbReference>
<keyword evidence="10" id="KW-1185">Reference proteome</keyword>
<feature type="binding site" evidence="7">
    <location>
        <position position="279"/>
    </location>
    <ligand>
        <name>5-hydroxyisourate</name>
        <dbReference type="ChEBI" id="CHEBI:18072"/>
    </ligand>
</feature>
<feature type="binding site" evidence="7">
    <location>
        <position position="253"/>
    </location>
    <ligand>
        <name>urate</name>
        <dbReference type="ChEBI" id="CHEBI:17775"/>
    </ligand>
</feature>
<feature type="active site" description="Charge relay system" evidence="6">
    <location>
        <position position="76"/>
    </location>
</feature>
<dbReference type="SUPFAM" id="SSF55620">
    <property type="entry name" value="Tetrahydrobiopterin biosynthesis enzymes-like"/>
    <property type="match status" value="2"/>
</dbReference>
<feature type="binding site" evidence="7">
    <location>
        <position position="76"/>
    </location>
    <ligand>
        <name>urate</name>
        <dbReference type="ChEBI" id="CHEBI:17775"/>
    </ligand>
</feature>
<name>R7QQV2_CHOCR</name>
<evidence type="ECO:0000256" key="6">
    <source>
        <dbReference type="PIRSR" id="PIRSR000241-1"/>
    </source>
</evidence>
<dbReference type="Pfam" id="PF01014">
    <property type="entry name" value="Uricase"/>
    <property type="match status" value="2"/>
</dbReference>
<comment type="pathway">
    <text evidence="1 5">Purine metabolism; urate degradation; (S)-allantoin from urate: step 1/3.</text>
</comment>
<dbReference type="PhylomeDB" id="R7QQV2"/>
<dbReference type="Gene3D" id="3.10.270.10">
    <property type="entry name" value="Urate Oxidase"/>
    <property type="match status" value="1"/>
</dbReference>
<dbReference type="GeneID" id="17317782"/>
<protein>
    <recommendedName>
        <fullName evidence="5 8">Uricase</fullName>
        <ecNumber evidence="5 8">1.7.3.3</ecNumber>
    </recommendedName>
    <alternativeName>
        <fullName evidence="5">Urate oxidase</fullName>
    </alternativeName>
</protein>
<feature type="binding site" evidence="7">
    <location>
        <position position="199"/>
    </location>
    <ligand>
        <name>5-hydroxyisourate</name>
        <dbReference type="ChEBI" id="CHEBI:18072"/>
    </ligand>
</feature>
<dbReference type="EC" id="1.7.3.3" evidence="5 8"/>
<feature type="active site" description="Charge relay system" evidence="6">
    <location>
        <position position="31"/>
    </location>
</feature>
<dbReference type="Gramene" id="CDF39770">
    <property type="protein sequence ID" value="CDF39770"/>
    <property type="gene ID" value="CHC_T00000418001"/>
</dbReference>
<dbReference type="Proteomes" id="UP000012073">
    <property type="component" value="Unassembled WGS sequence"/>
</dbReference>
<feature type="binding site" evidence="7">
    <location>
        <position position="252"/>
    </location>
    <ligand>
        <name>5-hydroxyisourate</name>
        <dbReference type="ChEBI" id="CHEBI:18072"/>
    </ligand>
</feature>
<comment type="catalytic activity">
    <reaction evidence="5 8">
        <text>urate + O2 + H2O = 5-hydroxyisourate + H2O2</text>
        <dbReference type="Rhea" id="RHEA:21368"/>
        <dbReference type="ChEBI" id="CHEBI:15377"/>
        <dbReference type="ChEBI" id="CHEBI:15379"/>
        <dbReference type="ChEBI" id="CHEBI:16240"/>
        <dbReference type="ChEBI" id="CHEBI:17775"/>
        <dbReference type="ChEBI" id="CHEBI:18072"/>
        <dbReference type="EC" id="1.7.3.3"/>
    </reaction>
</comment>
<evidence type="ECO:0000256" key="8">
    <source>
        <dbReference type="RuleBase" id="RU004455"/>
    </source>
</evidence>
<dbReference type="PANTHER" id="PTHR42874">
    <property type="entry name" value="URICASE"/>
    <property type="match status" value="1"/>
</dbReference>
<dbReference type="RefSeq" id="XP_005710064.1">
    <property type="nucleotide sequence ID" value="XM_005710007.1"/>
</dbReference>
<dbReference type="GO" id="GO:0004846">
    <property type="term" value="F:urate oxidase activity"/>
    <property type="evidence" value="ECO:0007669"/>
    <property type="project" value="UniProtKB-EC"/>
</dbReference>
<evidence type="ECO:0000256" key="4">
    <source>
        <dbReference type="ARBA" id="ARBA00023002"/>
    </source>
</evidence>
<dbReference type="GO" id="GO:0019628">
    <property type="term" value="P:urate catabolic process"/>
    <property type="evidence" value="ECO:0007669"/>
    <property type="project" value="UniProtKB-UniPathway"/>
</dbReference>
<comment type="function">
    <text evidence="5 8">Catalyzes the oxidation of uric acid to 5-hydroxyisourate, which is further processed to form (S)-allantoin.</text>
</comment>
<accession>R7QQV2</accession>
<sequence>MTTATERANHCTTRLNLPSSRYNLVDSWHGKSRVRVAKVRREGTRHAFVELKVEILLRGGSARAFTHGDNSHVVATDTCKNHVYMLAKTHPCSSPESFALVLAERFLHTYSWLTQANVTVMEVPWRRAEVLGKNHQHAFSLTADGSRKATVQLIREKHGSPTVELVSGLNSLSVLKTTKSGWEGFVQDKYTTLPETNERILATTIDAQWTYRSNTISALHTMQFSRVHDGVRRALLESFYGPPDTGRYSPGVQKSLYEMAREVRKRVKEVDSVTLSLPNLHFLPCRIPVFLQNGIKFEDDVFIPTDEPHGIIEASVGSPRLSRL</sequence>
<dbReference type="PIRSF" id="PIRSF000241">
    <property type="entry name" value="Urate_oxidase"/>
    <property type="match status" value="1"/>
</dbReference>
<dbReference type="STRING" id="2769.R7QQV2"/>
<evidence type="ECO:0000256" key="2">
    <source>
        <dbReference type="ARBA" id="ARBA00009760"/>
    </source>
</evidence>
<dbReference type="PANTHER" id="PTHR42874:SF1">
    <property type="entry name" value="URICASE"/>
    <property type="match status" value="1"/>
</dbReference>
<dbReference type="OMA" id="ATMYKMS"/>
<evidence type="ECO:0000313" key="9">
    <source>
        <dbReference type="EMBL" id="CDF39770.1"/>
    </source>
</evidence>
<feature type="binding site" evidence="7">
    <location>
        <position position="77"/>
    </location>
    <ligand>
        <name>5-hydroxyisourate</name>
        <dbReference type="ChEBI" id="CHEBI:18072"/>
    </ligand>
</feature>
<dbReference type="OrthoDB" id="9992118at2759"/>
<feature type="binding site" evidence="7">
    <location>
        <position position="279"/>
    </location>
    <ligand>
        <name>O2</name>
        <dbReference type="ChEBI" id="CHEBI:15379"/>
    </ligand>
</feature>
<feature type="binding site" evidence="7">
    <location>
        <position position="76"/>
    </location>
    <ligand>
        <name>5-hydroxyisourate</name>
        <dbReference type="ChEBI" id="CHEBI:18072"/>
    </ligand>
</feature>
<dbReference type="NCBIfam" id="TIGR03383">
    <property type="entry name" value="urate_oxi"/>
    <property type="match status" value="1"/>
</dbReference>
<dbReference type="PRINTS" id="PR00093">
    <property type="entry name" value="URICASE"/>
</dbReference>
<evidence type="ECO:0000256" key="5">
    <source>
        <dbReference type="PIRNR" id="PIRNR000241"/>
    </source>
</evidence>
<organism evidence="9 10">
    <name type="scientific">Chondrus crispus</name>
    <name type="common">Carrageen Irish moss</name>
    <name type="synonym">Polymorpha crispa</name>
    <dbReference type="NCBI Taxonomy" id="2769"/>
    <lineage>
        <taxon>Eukaryota</taxon>
        <taxon>Rhodophyta</taxon>
        <taxon>Florideophyceae</taxon>
        <taxon>Rhodymeniophycidae</taxon>
        <taxon>Gigartinales</taxon>
        <taxon>Gigartinaceae</taxon>
        <taxon>Chondrus</taxon>
    </lineage>
</organism>
<evidence type="ECO:0000313" key="10">
    <source>
        <dbReference type="Proteomes" id="UP000012073"/>
    </source>
</evidence>
<feature type="binding site" evidence="7">
    <location>
        <position position="279"/>
    </location>
    <ligand>
        <name>urate</name>
        <dbReference type="ChEBI" id="CHEBI:17775"/>
    </ligand>
</feature>
<comment type="similarity">
    <text evidence="2 5 8">Belongs to the uricase family.</text>
</comment>
<keyword evidence="3 5" id="KW-0659">Purine metabolism</keyword>
<dbReference type="InterPro" id="IPR002042">
    <property type="entry name" value="Uricase"/>
</dbReference>
<dbReference type="GO" id="GO:0005777">
    <property type="term" value="C:peroxisome"/>
    <property type="evidence" value="ECO:0007669"/>
    <property type="project" value="UniProtKB-SubCell"/>
</dbReference>
<dbReference type="KEGG" id="ccp:CHC_T00000418001"/>
<comment type="subcellular location">
    <subcellularLocation>
        <location evidence="5">Peroxisome</location>
    </subcellularLocation>
</comment>
<feature type="active site" description="Charge relay system" evidence="6">
    <location>
        <position position="281"/>
    </location>
</feature>
<evidence type="ECO:0000256" key="7">
    <source>
        <dbReference type="PIRSR" id="PIRSR000241-2"/>
    </source>
</evidence>
<evidence type="ECO:0000256" key="1">
    <source>
        <dbReference type="ARBA" id="ARBA00004831"/>
    </source>
</evidence>
<dbReference type="UniPathway" id="UPA00394">
    <property type="reaction ID" value="UER00650"/>
</dbReference>
<dbReference type="GO" id="GO:0006145">
    <property type="term" value="P:purine nucleobase catabolic process"/>
    <property type="evidence" value="ECO:0007669"/>
    <property type="project" value="TreeGrafter"/>
</dbReference>
<feature type="binding site" evidence="7">
    <location>
        <position position="253"/>
    </location>
    <ligand>
        <name>5-hydroxyisourate</name>
        <dbReference type="ChEBI" id="CHEBI:18072"/>
    </ligand>
</feature>
<evidence type="ECO:0000256" key="3">
    <source>
        <dbReference type="ARBA" id="ARBA00022631"/>
    </source>
</evidence>
<feature type="binding site" evidence="7">
    <location>
        <position position="252"/>
    </location>
    <ligand>
        <name>urate</name>
        <dbReference type="ChEBI" id="CHEBI:17775"/>
    </ligand>
</feature>